<gene>
    <name evidence="1" type="ORF">AYI68_g5652</name>
</gene>
<sequence>MGMVMRNHELVESGAYPYWFAPEVEAWHEVTEDREGDISVQSSSEVFALGEDLDPSVNLAGEAVMEDLVSSLMGLSLSADPNSPVRLSPIIPTVGAVQKLSVVSTGSKRRSVDGWSKGVILAQRSLLGEGDRYTSNNVLSVASPSATQQQFRSEDLYQSNFYRESASENIQSSFGNF</sequence>
<reference evidence="1 2" key="1">
    <citation type="journal article" date="2016" name="Mol. Biol. Evol.">
        <title>Genome-Wide Survey of Gut Fungi (Harpellales) Reveals the First Horizontally Transferred Ubiquitin Gene from a Mosquito Host.</title>
        <authorList>
            <person name="Wang Y."/>
            <person name="White M.M."/>
            <person name="Kvist S."/>
            <person name="Moncalvo J.M."/>
        </authorList>
    </citation>
    <scope>NUCLEOTIDE SEQUENCE [LARGE SCALE GENOMIC DNA]</scope>
    <source>
        <strain evidence="1 2">ALG-7-W6</strain>
    </source>
</reference>
<evidence type="ECO:0000313" key="1">
    <source>
        <dbReference type="EMBL" id="OLY80254.1"/>
    </source>
</evidence>
<accession>A0A1R0GTN1</accession>
<keyword evidence="2" id="KW-1185">Reference proteome</keyword>
<proteinExistence type="predicted"/>
<dbReference type="EMBL" id="LSSL01003628">
    <property type="protein sequence ID" value="OLY80254.1"/>
    <property type="molecule type" value="Genomic_DNA"/>
</dbReference>
<dbReference type="Proteomes" id="UP000187455">
    <property type="component" value="Unassembled WGS sequence"/>
</dbReference>
<name>A0A1R0GTN1_9FUNG</name>
<organism evidence="1 2">
    <name type="scientific">Smittium mucronatum</name>
    <dbReference type="NCBI Taxonomy" id="133383"/>
    <lineage>
        <taxon>Eukaryota</taxon>
        <taxon>Fungi</taxon>
        <taxon>Fungi incertae sedis</taxon>
        <taxon>Zoopagomycota</taxon>
        <taxon>Kickxellomycotina</taxon>
        <taxon>Harpellomycetes</taxon>
        <taxon>Harpellales</taxon>
        <taxon>Legeriomycetaceae</taxon>
        <taxon>Smittium</taxon>
    </lineage>
</organism>
<evidence type="ECO:0000313" key="2">
    <source>
        <dbReference type="Proteomes" id="UP000187455"/>
    </source>
</evidence>
<dbReference type="AlphaFoldDB" id="A0A1R0GTN1"/>
<comment type="caution">
    <text evidence="1">The sequence shown here is derived from an EMBL/GenBank/DDBJ whole genome shotgun (WGS) entry which is preliminary data.</text>
</comment>
<protein>
    <submittedName>
        <fullName evidence="1">Uncharacterized protein</fullName>
    </submittedName>
</protein>